<dbReference type="InterPro" id="IPR049551">
    <property type="entry name" value="PKS_DH_C"/>
</dbReference>
<feature type="compositionally biased region" description="Low complexity" evidence="11">
    <location>
        <begin position="1493"/>
        <end position="1511"/>
    </location>
</feature>
<dbReference type="SUPFAM" id="SSF52777">
    <property type="entry name" value="CoA-dependent acyltransferases"/>
    <property type="match status" value="2"/>
</dbReference>
<feature type="region of interest" description="Disordered" evidence="11">
    <location>
        <begin position="925"/>
        <end position="952"/>
    </location>
</feature>
<evidence type="ECO:0000256" key="2">
    <source>
        <dbReference type="ARBA" id="ARBA00004792"/>
    </source>
</evidence>
<dbReference type="InterPro" id="IPR018201">
    <property type="entry name" value="Ketoacyl_synth_AS"/>
</dbReference>
<dbReference type="SMART" id="SM00822">
    <property type="entry name" value="PKS_KR"/>
    <property type="match status" value="1"/>
</dbReference>
<dbReference type="SMART" id="SM00823">
    <property type="entry name" value="PKS_PP"/>
    <property type="match status" value="2"/>
</dbReference>
<dbReference type="EMBL" id="JBHSOD010000039">
    <property type="protein sequence ID" value="MFC5888372.1"/>
    <property type="molecule type" value="Genomic_DNA"/>
</dbReference>
<evidence type="ECO:0000256" key="6">
    <source>
        <dbReference type="ARBA" id="ARBA00022737"/>
    </source>
</evidence>
<evidence type="ECO:0000256" key="1">
    <source>
        <dbReference type="ARBA" id="ARBA00001957"/>
    </source>
</evidence>
<dbReference type="PROSITE" id="PS00012">
    <property type="entry name" value="PHOSPHOPANTETHEINE"/>
    <property type="match status" value="1"/>
</dbReference>
<comment type="cofactor">
    <cofactor evidence="1">
        <name>pantetheine 4'-phosphate</name>
        <dbReference type="ChEBI" id="CHEBI:47942"/>
    </cofactor>
</comment>
<feature type="active site" description="Proton acceptor; for dehydratase activity" evidence="10">
    <location>
        <position position="1046"/>
    </location>
</feature>
<evidence type="ECO:0000259" key="12">
    <source>
        <dbReference type="PROSITE" id="PS50075"/>
    </source>
</evidence>
<dbReference type="InterPro" id="IPR049552">
    <property type="entry name" value="PKS_DH_N"/>
</dbReference>
<keyword evidence="6" id="KW-0677">Repeat</keyword>
<feature type="domain" description="Carrier" evidence="12">
    <location>
        <begin position="2972"/>
        <end position="3047"/>
    </location>
</feature>
<dbReference type="SUPFAM" id="SSF52151">
    <property type="entry name" value="FabD/lysophospholipase-like"/>
    <property type="match status" value="1"/>
</dbReference>
<dbReference type="Pfam" id="PF00501">
    <property type="entry name" value="AMP-binding"/>
    <property type="match status" value="1"/>
</dbReference>
<dbReference type="NCBIfam" id="TIGR01733">
    <property type="entry name" value="AA-adenyl-dom"/>
    <property type="match status" value="1"/>
</dbReference>
<keyword evidence="16" id="KW-1185">Reference proteome</keyword>
<evidence type="ECO:0000256" key="7">
    <source>
        <dbReference type="ARBA" id="ARBA00023194"/>
    </source>
</evidence>
<dbReference type="Gene3D" id="3.40.50.720">
    <property type="entry name" value="NAD(P)-binding Rossmann-like Domain"/>
    <property type="match status" value="1"/>
</dbReference>
<dbReference type="InterPro" id="IPR020807">
    <property type="entry name" value="PKS_DH"/>
</dbReference>
<dbReference type="Gene3D" id="3.40.47.10">
    <property type="match status" value="1"/>
</dbReference>
<dbReference type="InterPro" id="IPR036291">
    <property type="entry name" value="NAD(P)-bd_dom_sf"/>
</dbReference>
<dbReference type="InterPro" id="IPR016036">
    <property type="entry name" value="Malonyl_transacylase_ACP-bd"/>
</dbReference>
<dbReference type="InterPro" id="IPR016039">
    <property type="entry name" value="Thiolase-like"/>
</dbReference>
<dbReference type="Gene3D" id="1.10.287.490">
    <property type="entry name" value="Helix hairpin bin"/>
    <property type="match status" value="1"/>
</dbReference>
<dbReference type="SUPFAM" id="SSF55048">
    <property type="entry name" value="Probable ACP-binding domain of malonyl-CoA ACP transacylase"/>
    <property type="match status" value="1"/>
</dbReference>
<dbReference type="Gene3D" id="3.40.366.10">
    <property type="entry name" value="Malonyl-Coenzyme A Acyl Carrier Protein, domain 2"/>
    <property type="match status" value="1"/>
</dbReference>
<dbReference type="Gene3D" id="3.40.50.1820">
    <property type="entry name" value="alpha/beta hydrolase"/>
    <property type="match status" value="1"/>
</dbReference>
<organism evidence="15 16">
    <name type="scientific">Kitasatospora aburaviensis</name>
    <dbReference type="NCBI Taxonomy" id="67265"/>
    <lineage>
        <taxon>Bacteria</taxon>
        <taxon>Bacillati</taxon>
        <taxon>Actinomycetota</taxon>
        <taxon>Actinomycetes</taxon>
        <taxon>Kitasatosporales</taxon>
        <taxon>Streptomycetaceae</taxon>
        <taxon>Kitasatospora</taxon>
    </lineage>
</organism>
<proteinExistence type="inferred from homology"/>
<dbReference type="InterPro" id="IPR000873">
    <property type="entry name" value="AMP-dep_synth/lig_dom"/>
</dbReference>
<evidence type="ECO:0000256" key="8">
    <source>
        <dbReference type="ARBA" id="ARBA00023315"/>
    </source>
</evidence>
<dbReference type="InterPro" id="IPR042099">
    <property type="entry name" value="ANL_N_sf"/>
</dbReference>
<evidence type="ECO:0000259" key="14">
    <source>
        <dbReference type="PROSITE" id="PS52019"/>
    </source>
</evidence>
<comment type="pathway">
    <text evidence="2">Antibiotic biosynthesis.</text>
</comment>
<evidence type="ECO:0000313" key="16">
    <source>
        <dbReference type="Proteomes" id="UP001596067"/>
    </source>
</evidence>
<evidence type="ECO:0000256" key="3">
    <source>
        <dbReference type="ARBA" id="ARBA00022450"/>
    </source>
</evidence>
<comment type="caution">
    <text evidence="15">The sequence shown here is derived from an EMBL/GenBank/DDBJ whole genome shotgun (WGS) entry which is preliminary data.</text>
</comment>
<dbReference type="InterPro" id="IPR020802">
    <property type="entry name" value="TesA-like"/>
</dbReference>
<dbReference type="Pfam" id="PF14765">
    <property type="entry name" value="PS-DH"/>
    <property type="match status" value="1"/>
</dbReference>
<keyword evidence="4" id="KW-0597">Phosphoprotein</keyword>
<dbReference type="SUPFAM" id="SSF53474">
    <property type="entry name" value="alpha/beta-Hydrolases"/>
    <property type="match status" value="1"/>
</dbReference>
<dbReference type="PROSITE" id="PS52004">
    <property type="entry name" value="KS3_2"/>
    <property type="match status" value="1"/>
</dbReference>
<feature type="active site" description="Proton donor; for dehydratase activity" evidence="10">
    <location>
        <position position="1210"/>
    </location>
</feature>
<dbReference type="Pfam" id="PF00698">
    <property type="entry name" value="Acyl_transf_1"/>
    <property type="match status" value="1"/>
</dbReference>
<dbReference type="InterPro" id="IPR001227">
    <property type="entry name" value="Ac_transferase_dom_sf"/>
</dbReference>
<dbReference type="SMART" id="SM00825">
    <property type="entry name" value="PKS_KS"/>
    <property type="match status" value="1"/>
</dbReference>
<gene>
    <name evidence="15" type="ORF">ACFP0N_25735</name>
</gene>
<evidence type="ECO:0000256" key="4">
    <source>
        <dbReference type="ARBA" id="ARBA00022553"/>
    </source>
</evidence>
<dbReference type="InterPro" id="IPR023213">
    <property type="entry name" value="CAT-like_dom_sf"/>
</dbReference>
<dbReference type="Pfam" id="PF00975">
    <property type="entry name" value="Thioesterase"/>
    <property type="match status" value="1"/>
</dbReference>
<dbReference type="Pfam" id="PF00109">
    <property type="entry name" value="ketoacyl-synt"/>
    <property type="match status" value="1"/>
</dbReference>
<dbReference type="PROSITE" id="PS50075">
    <property type="entry name" value="CARRIER"/>
    <property type="match status" value="2"/>
</dbReference>
<evidence type="ECO:0000259" key="13">
    <source>
        <dbReference type="PROSITE" id="PS52004"/>
    </source>
</evidence>
<comment type="similarity">
    <text evidence="9">In the C-terminal section; belongs to the NRP synthetase family.</text>
</comment>
<dbReference type="InterPro" id="IPR016035">
    <property type="entry name" value="Acyl_Trfase/lysoPLipase"/>
</dbReference>
<dbReference type="InterPro" id="IPR014031">
    <property type="entry name" value="Ketoacyl_synth_C"/>
</dbReference>
<dbReference type="InterPro" id="IPR025110">
    <property type="entry name" value="AMP-bd_C"/>
</dbReference>
<dbReference type="InterPro" id="IPR029058">
    <property type="entry name" value="AB_hydrolase_fold"/>
</dbReference>
<dbReference type="SUPFAM" id="SSF53901">
    <property type="entry name" value="Thiolase-like"/>
    <property type="match status" value="1"/>
</dbReference>
<dbReference type="Pfam" id="PF02801">
    <property type="entry name" value="Ketoacyl-synt_C"/>
    <property type="match status" value="1"/>
</dbReference>
<feature type="region of interest" description="C-terminal hotdog fold" evidence="10">
    <location>
        <begin position="1149"/>
        <end position="1295"/>
    </location>
</feature>
<dbReference type="Gene3D" id="3.30.559.10">
    <property type="entry name" value="Chloramphenicol acetyltransferase-like domain"/>
    <property type="match status" value="1"/>
</dbReference>
<dbReference type="InterPro" id="IPR045851">
    <property type="entry name" value="AMP-bd_C_sf"/>
</dbReference>
<dbReference type="InterPro" id="IPR001242">
    <property type="entry name" value="Condensation_dom"/>
</dbReference>
<sequence>MTDSLLAAAPDPSDPPAQASARTASRTAAHDRPAAPAPPGPSTTAGPERVAIIGIGCRFPGGACDHRSFWQNLVDGKDCITPTPRSRYDVATLGSRDAAKPGRLVAGRGGYIDGFDEFDPAFFGISGREADHMDPQQRKLLEVAWEALEDGGQKPAELAGRDVGVYVGAFTLDYQITQFSDLSFETLAAHTATGTMMTMVSNRISHCFDFRGPSVSVDTACSSSLVAVHLAVQSLLRGETDLALAGGTLLHIAPQYTIAETKGGFLSTEGRSRTFDAAADGYVRAEGVAVVALKRLSDALRDGDPIHAVVIGSGVNQDGRTNGITVPNPDAQVGLIERVCAEAGIAPGSLQYVEAHGTSTPVGDPIEANALARVLGVGRRPGDRCYVGSVKTNIGHTESASGLAGLIKTALALKHRLIPPHINLERLNPAIVPAALPYEIPLEPTPWPEHRGPARAGVNSFGFGGTNAHVLLEAAPEQASTAVVPLPAGSGPTAVPLPAQAAPAAGTAQPAEAAETAERPARVAAAPLPAPTVLPLTAREDAALPELAAGIQAELVGVRGGSPASLADLGHTLAHRRQHLDARLSVVYDSRASLDEALGAYLRGEPHPRVLTDRRREPRDRRTAWVFTGMGPQWWGMGRQLFATEPVYRETVEACAEQLAELTGWSLLDELAADEGRSRMAGTWLAQPANFAVQVGLAALWRSRGLCPDAVVGHSTGEVAAFHEAGVYDLADAVKVVVHRSRLQQRLAGTGGMLAVALSEAEAVRRLRPYGDAVSVAAVNSPTSLTLAGDEEVLAELAVGLTAEQVFVRRLTVDVPYHSARMELIKDELLESLADLKPRQARVPLHLTAREGTAHGTELDAAYWWRNVRDAVRFQQAVERLADDGFGVFLEIGPHPVLSRAIQETAAARTSASAARTATARTAVSAARAAPETAAARAAGTDRPEVRTLPSIRRQEDERAVFTASLAALHNLGAEVDWSVLQPAGRPVPLPRYPFRRDRHWVEPRSVEQVRRGRLDHLLLGRRLAGAEPAWEARLDAEVLPYLEDHRIQGSVLFPAAGYLEMVVQAVRALTGGTDAALAGIELRKALFLPDDESRVVRLSLSAENGTFTVATLVGEERTVHATGSVRPGQRRRRPGHRLDAERIRARAVRRLTGPDCYTGLAALGYHYGPAFRGIEEVWIGPGEALAVVRPTAAVTGQGAGHHVHPVLMDAFFQTLLTPQLLVAAPGGTGIRLPLAIDEVRLEAVGERPLLVHATVTRDAGGELVGDIAVHDEHGVPLGGITGFRAADVAKVSTAVGPATIDGWLAEPVWTELPDEPDTPDLLAEHPDHWLVFADAGGVADALAARIAARGGSCRLVRPGSGHRPADAGRPAVVEPGSAADLRRLLADRRASGLPDPAAVVHLWNLDRPELETADHAAVAGHTGAGAYSLVALAAVLSAELPDARLHIVTRSAQATVPGEPVEPLGAPAWGIGRVLRHQELPGHLGKLIDLGPAAAPTGPPSTSATATTSATAAAPATATASATAAAHGAATAPAHGAAGEEAAALLREFARADEAEIALRAGCRLTARLRPAEGLTGPLPPNLRPDGSYLVTGAFGALGRLLCRTLVRRGARRLILVGRSPVPPREQWRGLDPATPAGQAVAFLRELEALGAEPLPAVLDVTDERALADWLVEHRALGRPPVRGVFHLAGQVRDTRVQELDRAVFDAVHGPKVLGAFALHRCLADEPLDHFVLFASIASLFTTAGQANYAAGNAFLDALAHHRRALGLPALSLDWGPWATGMIEELGLIDHYRNSRGMSSLAPGTGMAVLERVLGQDRAQLVVATVVDWPVFLSWYPAPPPLVAELAAAARENDPAPRQSGLLETLRGAGEAERRALLTERFTALAAAVLRVPADRIEPGCGLSGLGLDSLLAMELRARLNTALGTAPPVVALLSNAPVAELVARLYEGLAELLDEDGPGAGAVGVERYEDGSAYPLTQNQKALWFLKQLDPDAFAYNIGGAVEVRVELEPELMAAAFRTMVERHPSLRANFVLDGGRPVQRISPAVEPDFGVFDVEGLEWADVHDLIVREYRRPYDLECDPLVRFRLFRRGPARWVIMKAVHHIVSDAVSTFTFIEELFAVYEGLRQGRAPELPPVGARYLDFLNRQNAFLAGREAPRMLEYWRSHLPAEVPVLELPTDRPRPAVQTHNGASEFFVLDEELSARVHALARAHDVTVFMVLLSAYYLLLHAHAGQDDIVVGSPVTGRTDEEFGSVYGYFVNPLPLHVSLAGAPSVAELLARVRTAVLGGLDHQEYPFVLLVEKLGLQHDPSRSAVFQAMFILLHHKVATEKYGYRLEYIELPEEEGQFDLTLSAYEDEAERRFHCVLKYNTDLFLPETAARLAGHYVNLLAGLTLAGAEQPATGLEPLDRREREMVLQRWSGADRRVAHEEPVHELILRAAATAPETCAVVAPAASGPAVRLGYGELARRSGRAAARLRALGAGPGAVVALCLEKSPELVTVLLAVLRTGAAYLPLDPAHPADRLAYLVEQVGAVLLVGDDAERLGGLPVRLVGTGELLGGDAATAAGSAPAPDTAPVPDAFTDPADAFTDRPVDLRSPAYVIHTSGSTGRPKAVAVSHANLASAYQAWRTEYRLESEARVHLQMAGPAFDVFTGDVVRALCSGGTLVLAGRELLFDTARLLDVMRAERVDAGEFVPAVVRTVVDHCERSGLRLDFMRLLVVGSDVWKVEEYRRLRALCGPRTRLVNSYGLTEATIDSAYFEGPVEGLEPGRMVPVGRPFPNSACYLLDAQGRPVPPGVPGELWIGGSGVALGYVGDPEQTARRFVTLPLGGADGTEPVRLYRTGDLARWDAGGGVHLLGRADSQIKVRGHRIELGEIESRLADWPELAEAVVTVRADRGGDNVLCAYCVPAAGRTLDRRELRRHLAGYLPTFMIPTHITELPALPLTANGKVDVAALPAPRAEAERAAEPPTTLYEVRMAEHWRALLGVDGLDLQDDFFERGGSSIRLIELTHALRTEFNVSVPVGLLFKVTTLHGMARTLEQVVTGRIEGGRPYLWFNREQQRTLFCFPPAGGHGLVYRQFAAHLPEYRMVAFNYLAGDDKVARYADLIETVQPDGPCALLGYSLGGNLAFEVAKELERRDRSVPNVVIMDSHRIPEPYTLRDEHVQAFERELAEHLQRHTGSAVVARETREQARDYLRFCSRTPNLGVIEAPVSVISDGATAARYAAGERGTWHGSSAAGTAVFQGFGAHAEMLDSEFSARNAGLARSILAGGSDAS</sequence>
<dbReference type="InterPro" id="IPR020845">
    <property type="entry name" value="AMP-binding_CS"/>
</dbReference>
<dbReference type="CDD" id="cd19531">
    <property type="entry name" value="LCL_NRPS-like"/>
    <property type="match status" value="1"/>
</dbReference>
<protein>
    <submittedName>
        <fullName evidence="15">Non-ribosomal peptide synthetase/type I polyketide synthase</fullName>
    </submittedName>
</protein>
<evidence type="ECO:0000313" key="15">
    <source>
        <dbReference type="EMBL" id="MFC5888372.1"/>
    </source>
</evidence>
<feature type="compositionally biased region" description="Low complexity" evidence="11">
    <location>
        <begin position="925"/>
        <end position="939"/>
    </location>
</feature>
<dbReference type="PROSITE" id="PS52019">
    <property type="entry name" value="PKS_MFAS_DH"/>
    <property type="match status" value="1"/>
</dbReference>
<dbReference type="Pfam" id="PF21089">
    <property type="entry name" value="PKS_DH_N"/>
    <property type="match status" value="1"/>
</dbReference>
<dbReference type="PROSITE" id="PS00606">
    <property type="entry name" value="KS3_1"/>
    <property type="match status" value="1"/>
</dbReference>
<dbReference type="Gene3D" id="3.10.129.110">
    <property type="entry name" value="Polyketide synthase dehydratase"/>
    <property type="match status" value="1"/>
</dbReference>
<dbReference type="SUPFAM" id="SSF47336">
    <property type="entry name" value="ACP-like"/>
    <property type="match status" value="2"/>
</dbReference>
<feature type="compositionally biased region" description="Low complexity" evidence="11">
    <location>
        <begin position="1"/>
        <end position="27"/>
    </location>
</feature>
<dbReference type="InterPro" id="IPR020806">
    <property type="entry name" value="PKS_PP-bd"/>
</dbReference>
<feature type="domain" description="PKS/mFAS DH" evidence="14">
    <location>
        <begin position="1017"/>
        <end position="1295"/>
    </location>
</feature>
<dbReference type="InterPro" id="IPR042104">
    <property type="entry name" value="PKS_dehydratase_sf"/>
</dbReference>
<feature type="domain" description="Carrier" evidence="12">
    <location>
        <begin position="1877"/>
        <end position="1951"/>
    </location>
</feature>
<accession>A0ABW1F334</accession>
<dbReference type="InterPro" id="IPR036736">
    <property type="entry name" value="ACP-like_sf"/>
</dbReference>
<reference evidence="16" key="1">
    <citation type="journal article" date="2019" name="Int. J. Syst. Evol. Microbiol.">
        <title>The Global Catalogue of Microorganisms (GCM) 10K type strain sequencing project: providing services to taxonomists for standard genome sequencing and annotation.</title>
        <authorList>
            <consortium name="The Broad Institute Genomics Platform"/>
            <consortium name="The Broad Institute Genome Sequencing Center for Infectious Disease"/>
            <person name="Wu L."/>
            <person name="Ma J."/>
        </authorList>
    </citation>
    <scope>NUCLEOTIDE SEQUENCE [LARGE SCALE GENOMIC DNA]</scope>
    <source>
        <strain evidence="16">CGMCC 4.1469</strain>
    </source>
</reference>
<dbReference type="InterPro" id="IPR020841">
    <property type="entry name" value="PKS_Beta-ketoAc_synthase_dom"/>
</dbReference>
<dbReference type="Pfam" id="PF00668">
    <property type="entry name" value="Condensation"/>
    <property type="match status" value="1"/>
</dbReference>
<dbReference type="InterPro" id="IPR032821">
    <property type="entry name" value="PKS_assoc"/>
</dbReference>
<dbReference type="Gene3D" id="3.30.70.3290">
    <property type="match status" value="1"/>
</dbReference>
<dbReference type="InterPro" id="IPR014030">
    <property type="entry name" value="Ketoacyl_synth_N"/>
</dbReference>
<feature type="region of interest" description="Disordered" evidence="11">
    <location>
        <begin position="1492"/>
        <end position="1511"/>
    </location>
</feature>
<dbReference type="CDD" id="cd08955">
    <property type="entry name" value="KR_2_FAS_SDR_x"/>
    <property type="match status" value="1"/>
</dbReference>
<dbReference type="Pfam" id="PF08659">
    <property type="entry name" value="KR"/>
    <property type="match status" value="1"/>
</dbReference>
<dbReference type="CDD" id="cd00833">
    <property type="entry name" value="PKS"/>
    <property type="match status" value="1"/>
</dbReference>
<feature type="region of interest" description="Disordered" evidence="11">
    <location>
        <begin position="2565"/>
        <end position="2585"/>
    </location>
</feature>
<dbReference type="SMART" id="SM00824">
    <property type="entry name" value="PKS_TE"/>
    <property type="match status" value="1"/>
</dbReference>
<keyword evidence="8" id="KW-0012">Acyltransferase</keyword>
<dbReference type="SUPFAM" id="SSF56801">
    <property type="entry name" value="Acetyl-CoA synthetase-like"/>
    <property type="match status" value="1"/>
</dbReference>
<dbReference type="Gene3D" id="3.30.559.30">
    <property type="entry name" value="Nonribosomal peptide synthetase, condensation domain"/>
    <property type="match status" value="1"/>
</dbReference>
<dbReference type="InterPro" id="IPR050091">
    <property type="entry name" value="PKS_NRPS_Biosynth_Enz"/>
</dbReference>
<dbReference type="Proteomes" id="UP001596067">
    <property type="component" value="Unassembled WGS sequence"/>
</dbReference>
<evidence type="ECO:0000256" key="9">
    <source>
        <dbReference type="ARBA" id="ARBA00029443"/>
    </source>
</evidence>
<dbReference type="InterPro" id="IPR009081">
    <property type="entry name" value="PP-bd_ACP"/>
</dbReference>
<dbReference type="InterPro" id="IPR049900">
    <property type="entry name" value="PKS_mFAS_DH"/>
</dbReference>
<name>A0ABW1F334_9ACTN</name>
<dbReference type="InterPro" id="IPR057326">
    <property type="entry name" value="KR_dom"/>
</dbReference>
<dbReference type="InterPro" id="IPR010071">
    <property type="entry name" value="AA_adenyl_dom"/>
</dbReference>
<dbReference type="Pfam" id="PF13193">
    <property type="entry name" value="AMP-binding_C"/>
    <property type="match status" value="1"/>
</dbReference>
<dbReference type="Gene3D" id="3.30.300.30">
    <property type="match status" value="1"/>
</dbReference>
<dbReference type="Pfam" id="PF16197">
    <property type="entry name" value="KAsynt_C_assoc"/>
    <property type="match status" value="1"/>
</dbReference>
<dbReference type="Gene3D" id="1.10.1200.10">
    <property type="entry name" value="ACP-like"/>
    <property type="match status" value="2"/>
</dbReference>
<feature type="region of interest" description="Disordered" evidence="11">
    <location>
        <begin position="1"/>
        <end position="47"/>
    </location>
</feature>
<dbReference type="SMART" id="SM00826">
    <property type="entry name" value="PKS_DH"/>
    <property type="match status" value="1"/>
</dbReference>
<dbReference type="RefSeq" id="WP_313764453.1">
    <property type="nucleotide sequence ID" value="NZ_BAAAVH010000109.1"/>
</dbReference>
<keyword evidence="5" id="KW-0808">Transferase</keyword>
<feature type="domain" description="Ketosynthase family 3 (KS3)" evidence="13">
    <location>
        <begin position="47"/>
        <end position="474"/>
    </location>
</feature>
<dbReference type="PANTHER" id="PTHR43775:SF37">
    <property type="entry name" value="SI:DKEY-61P9.11"/>
    <property type="match status" value="1"/>
</dbReference>
<dbReference type="InterPro" id="IPR014043">
    <property type="entry name" value="Acyl_transferase_dom"/>
</dbReference>
<keyword evidence="3" id="KW-0596">Phosphopantetheine</keyword>
<evidence type="ECO:0000256" key="11">
    <source>
        <dbReference type="SAM" id="MobiDB-lite"/>
    </source>
</evidence>
<dbReference type="InterPro" id="IPR006162">
    <property type="entry name" value="Ppantetheine_attach_site"/>
</dbReference>
<dbReference type="SMART" id="SM00827">
    <property type="entry name" value="PKS_AT"/>
    <property type="match status" value="1"/>
</dbReference>
<dbReference type="InterPro" id="IPR013968">
    <property type="entry name" value="PKS_KR"/>
</dbReference>
<evidence type="ECO:0000256" key="5">
    <source>
        <dbReference type="ARBA" id="ARBA00022679"/>
    </source>
</evidence>
<feature type="region of interest" description="N-terminal hotdog fold" evidence="10">
    <location>
        <begin position="1017"/>
        <end position="1133"/>
    </location>
</feature>
<dbReference type="PROSITE" id="PS00455">
    <property type="entry name" value="AMP_BINDING"/>
    <property type="match status" value="1"/>
</dbReference>
<dbReference type="Gene3D" id="3.40.50.12780">
    <property type="entry name" value="N-terminal domain of ligase-like"/>
    <property type="match status" value="1"/>
</dbReference>
<dbReference type="SUPFAM" id="SSF51735">
    <property type="entry name" value="NAD(P)-binding Rossmann-fold domains"/>
    <property type="match status" value="2"/>
</dbReference>
<keyword evidence="7" id="KW-0045">Antibiotic biosynthesis</keyword>
<evidence type="ECO:0000256" key="10">
    <source>
        <dbReference type="PROSITE-ProRule" id="PRU01363"/>
    </source>
</evidence>
<dbReference type="InterPro" id="IPR001031">
    <property type="entry name" value="Thioesterase"/>
</dbReference>
<dbReference type="Pfam" id="PF00550">
    <property type="entry name" value="PP-binding"/>
    <property type="match status" value="2"/>
</dbReference>
<dbReference type="PANTHER" id="PTHR43775">
    <property type="entry name" value="FATTY ACID SYNTHASE"/>
    <property type="match status" value="1"/>
</dbReference>